<evidence type="ECO:0000256" key="2">
    <source>
        <dbReference type="ARBA" id="ARBA00006289"/>
    </source>
</evidence>
<dbReference type="PANTHER" id="PTHR21373">
    <property type="entry name" value="GLUCOSE REPRESSIBLE PROTEIN MAK10"/>
    <property type="match status" value="1"/>
</dbReference>
<dbReference type="EMBL" id="NLAX01000701">
    <property type="protein sequence ID" value="PKS06962.1"/>
    <property type="molecule type" value="Genomic_DNA"/>
</dbReference>
<evidence type="ECO:0000313" key="7">
    <source>
        <dbReference type="EMBL" id="PKS06962.1"/>
    </source>
</evidence>
<comment type="subcellular location">
    <subcellularLocation>
        <location evidence="1">Cytoplasm</location>
    </subcellularLocation>
</comment>
<evidence type="ECO:0000256" key="1">
    <source>
        <dbReference type="ARBA" id="ARBA00004496"/>
    </source>
</evidence>
<gene>
    <name evidence="7" type="ORF">jhhlp_005558</name>
</gene>
<comment type="similarity">
    <text evidence="2">Belongs to the MAK10 family.</text>
</comment>
<dbReference type="VEuPathDB" id="FungiDB:jhhlp_005558"/>
<feature type="domain" description="NAA35-like N-terminal" evidence="5">
    <location>
        <begin position="73"/>
        <end position="233"/>
    </location>
</feature>
<evidence type="ECO:0000259" key="6">
    <source>
        <dbReference type="Pfam" id="PF25789"/>
    </source>
</evidence>
<feature type="compositionally biased region" description="Pro residues" evidence="4">
    <location>
        <begin position="39"/>
        <end position="48"/>
    </location>
</feature>
<dbReference type="AlphaFoldDB" id="A0A2N3N3H8"/>
<comment type="caution">
    <text evidence="7">The sequence shown here is derived from an EMBL/GenBank/DDBJ whole genome shotgun (WGS) entry which is preliminary data.</text>
</comment>
<dbReference type="Pfam" id="PF04112">
    <property type="entry name" value="Mak10"/>
    <property type="match status" value="1"/>
</dbReference>
<dbReference type="STRING" id="41688.A0A2N3N3H8"/>
<accession>A0A2N3N3H8</accession>
<dbReference type="Proteomes" id="UP000233524">
    <property type="component" value="Unassembled WGS sequence"/>
</dbReference>
<proteinExistence type="inferred from homology"/>
<dbReference type="Pfam" id="PF25789">
    <property type="entry name" value="TPR_NAA35"/>
    <property type="match status" value="1"/>
</dbReference>
<dbReference type="InParanoid" id="A0A2N3N3H8"/>
<dbReference type="FunCoup" id="A0A2N3N3H8">
    <property type="interactions" value="595"/>
</dbReference>
<sequence>MGNSTHPRYSYLLKVGAISALTPIPPKAKAELSMNDPFDAPPPPPPPDISNRATVVTVDITAKINKAASILPPGELVKDGFFTLFESVGALEIMDPKMDSACEDPHDELGEVYDVGRELLPDEVLGIMDQLLCHEMAWHLGYPLSQTLFTCVYIEEILMPTPESIHDADFIRDPPLGYQRPPLLQVLRAYCVGLLKTCSFVARRIKSESYYEEEDFVSNTYSRTLLDSVSPEDAFACLQDATSLVDSLQGSLSRTVIDAIIARISLRDSFLRATIASEDTADHNGMRQAWIKANEALSQFKKLLSVPTKKVTESFSAKIQQKLASTMPPRPIVELNIDEAIGHLTKLLEDSLKAIEITDYSDPHSLLTSVAIFQARKPQPLVYVRCLIQGLVFNDMVILGNRSMRQLLDDDFSMLTMSWSPLLDRSYDEIEAVQDPRFMISQSMEKFRQKTAPIYFEILRVLCLNRCRVRRTLVHLVREWDYLHGEAEQLDQTLAQLTEEEPLVIGVSGNPPAPALSLPLSSWACLHKLQLMKWIVQLGFELDIYQEDELASMYWYLNYLSKQRYQLLERTKSFVDAYARKPRNQRRVEADRRVIASLAYLRFALLDVAITWDLSDSLTCLYTALLRLQVIKPPPRPYSTDELRYELRMRPFSTIGVPEMIPYQLFKETVEQGDVSTEELLENAAKAAAGARKTLEGISKFDPTLTFSGMSYDAWLGRTKDALKSCIAISVVVASLQRMMKAAGPEGKVNARVEVPEASQAYHEWWIVPKIIPG</sequence>
<dbReference type="InterPro" id="IPR057983">
    <property type="entry name" value="NAA35-like_N"/>
</dbReference>
<dbReference type="OrthoDB" id="269405at2759"/>
<keyword evidence="8" id="KW-1185">Reference proteome</keyword>
<dbReference type="InterPro" id="IPR007244">
    <property type="entry name" value="Naa35_N"/>
</dbReference>
<evidence type="ECO:0000259" key="5">
    <source>
        <dbReference type="Pfam" id="PF04112"/>
    </source>
</evidence>
<reference evidence="7 8" key="1">
    <citation type="journal article" date="2017" name="G3 (Bethesda)">
        <title>First Draft Genome Sequence of the Pathogenic Fungus Lomentospora prolificans (Formerly Scedosporium prolificans).</title>
        <authorList>
            <person name="Luo R."/>
            <person name="Zimin A."/>
            <person name="Workman R."/>
            <person name="Fan Y."/>
            <person name="Pertea G."/>
            <person name="Grossman N."/>
            <person name="Wear M.P."/>
            <person name="Jia B."/>
            <person name="Miller H."/>
            <person name="Casadevall A."/>
            <person name="Timp W."/>
            <person name="Zhang S.X."/>
            <person name="Salzberg S.L."/>
        </authorList>
    </citation>
    <scope>NUCLEOTIDE SEQUENCE [LARGE SCALE GENOMIC DNA]</scope>
    <source>
        <strain evidence="7 8">JHH-5317</strain>
    </source>
</reference>
<keyword evidence="3" id="KW-0963">Cytoplasm</keyword>
<evidence type="ECO:0000313" key="8">
    <source>
        <dbReference type="Proteomes" id="UP000233524"/>
    </source>
</evidence>
<dbReference type="PANTHER" id="PTHR21373:SF0">
    <property type="entry name" value="N-ALPHA-ACETYLTRANSFERASE 35, NATC AUXILIARY SUBUNIT"/>
    <property type="match status" value="1"/>
</dbReference>
<feature type="domain" description="NAA35-like TPR repeats" evidence="6">
    <location>
        <begin position="354"/>
        <end position="741"/>
    </location>
</feature>
<evidence type="ECO:0000256" key="4">
    <source>
        <dbReference type="SAM" id="MobiDB-lite"/>
    </source>
</evidence>
<organism evidence="7 8">
    <name type="scientific">Lomentospora prolificans</name>
    <dbReference type="NCBI Taxonomy" id="41688"/>
    <lineage>
        <taxon>Eukaryota</taxon>
        <taxon>Fungi</taxon>
        <taxon>Dikarya</taxon>
        <taxon>Ascomycota</taxon>
        <taxon>Pezizomycotina</taxon>
        <taxon>Sordariomycetes</taxon>
        <taxon>Hypocreomycetidae</taxon>
        <taxon>Microascales</taxon>
        <taxon>Microascaceae</taxon>
        <taxon>Lomentospora</taxon>
    </lineage>
</organism>
<name>A0A2N3N3H8_9PEZI</name>
<evidence type="ECO:0000256" key="3">
    <source>
        <dbReference type="ARBA" id="ARBA00022490"/>
    </source>
</evidence>
<evidence type="ECO:0008006" key="9">
    <source>
        <dbReference type="Google" id="ProtNLM"/>
    </source>
</evidence>
<dbReference type="GO" id="GO:0031417">
    <property type="term" value="C:NatC complex"/>
    <property type="evidence" value="ECO:0007669"/>
    <property type="project" value="InterPro"/>
</dbReference>
<protein>
    <recommendedName>
        <fullName evidence="9">Mak10 subunit, NatC N(Alpha)-terminal acetyltransferase</fullName>
    </recommendedName>
</protein>
<dbReference type="InterPro" id="IPR057982">
    <property type="entry name" value="TPR_NAA35"/>
</dbReference>
<feature type="region of interest" description="Disordered" evidence="4">
    <location>
        <begin position="30"/>
        <end position="51"/>
    </location>
</feature>